<sequence length="220" mass="24436">CFVLNELRQLVFILCMNSILQNCAVYEGQRVVAATVLRWPEVVKQCPTALVPWTDVLEKCCRQSMTWADVKNNCPEAVSKGRADHAEYRTLQRLSTLVSKRNENDLLVFYVYASPCAGRCANESDDRNILGLIPSVKKWDNYAFVFSKPHLHDTAESVGGSIGLGNIFRCDGSAGSIECTSCSTGGDVTQYCYKDNPQPDLFTSLSKESRKTFILVRGCG</sequence>
<keyword evidence="2" id="KW-1185">Reference proteome</keyword>
<proteinExistence type="predicted"/>
<reference evidence="1" key="2">
    <citation type="submission" date="2025-09" db="UniProtKB">
        <authorList>
            <consortium name="Ensembl"/>
        </authorList>
    </citation>
    <scope>IDENTIFICATION</scope>
</reference>
<dbReference type="Pfam" id="PF18744">
    <property type="entry name" value="SNAD1"/>
    <property type="match status" value="1"/>
</dbReference>
<dbReference type="InParanoid" id="A0A7N9ANK3"/>
<evidence type="ECO:0000313" key="2">
    <source>
        <dbReference type="Proteomes" id="UP000261640"/>
    </source>
</evidence>
<name>A0A7N9ANK3_9TELE</name>
<dbReference type="Proteomes" id="UP000261640">
    <property type="component" value="Unplaced"/>
</dbReference>
<reference evidence="1" key="1">
    <citation type="submission" date="2025-08" db="UniProtKB">
        <authorList>
            <consortium name="Ensembl"/>
        </authorList>
    </citation>
    <scope>IDENTIFICATION</scope>
</reference>
<dbReference type="GeneTree" id="ENSGT00990000213804"/>
<dbReference type="Ensembl" id="ENSMAMT00000042052.1">
    <property type="protein sequence ID" value="ENSMAMP00000048846.1"/>
    <property type="gene ID" value="ENSMAMG00000025622.1"/>
</dbReference>
<accession>A0A7N9ANK3</accession>
<protein>
    <submittedName>
        <fullName evidence="1">Uncharacterized protein</fullName>
    </submittedName>
</protein>
<dbReference type="AlphaFoldDB" id="A0A7N9ANK3"/>
<evidence type="ECO:0000313" key="1">
    <source>
        <dbReference type="Ensembl" id="ENSMAMP00000048846.1"/>
    </source>
</evidence>
<dbReference type="InterPro" id="IPR040958">
    <property type="entry name" value="SNAD1"/>
</dbReference>
<organism evidence="1 2">
    <name type="scientific">Mastacembelus armatus</name>
    <name type="common">zig-zag eel</name>
    <dbReference type="NCBI Taxonomy" id="205130"/>
    <lineage>
        <taxon>Eukaryota</taxon>
        <taxon>Metazoa</taxon>
        <taxon>Chordata</taxon>
        <taxon>Craniata</taxon>
        <taxon>Vertebrata</taxon>
        <taxon>Euteleostomi</taxon>
        <taxon>Actinopterygii</taxon>
        <taxon>Neopterygii</taxon>
        <taxon>Teleostei</taxon>
        <taxon>Neoteleostei</taxon>
        <taxon>Acanthomorphata</taxon>
        <taxon>Anabantaria</taxon>
        <taxon>Synbranchiformes</taxon>
        <taxon>Mastacembelidae</taxon>
        <taxon>Mastacembelus</taxon>
    </lineage>
</organism>